<dbReference type="EMBL" id="LAZR01004489">
    <property type="protein sequence ID" value="KKN08138.1"/>
    <property type="molecule type" value="Genomic_DNA"/>
</dbReference>
<proteinExistence type="predicted"/>
<protein>
    <submittedName>
        <fullName evidence="2">Uncharacterized protein</fullName>
    </submittedName>
</protein>
<gene>
    <name evidence="2" type="ORF">LCGC14_1059750</name>
</gene>
<dbReference type="InterPro" id="IPR010131">
    <property type="entry name" value="MdtP/NodT-like"/>
</dbReference>
<comment type="caution">
    <text evidence="2">The sequence shown here is derived from an EMBL/GenBank/DDBJ whole genome shotgun (WGS) entry which is preliminary data.</text>
</comment>
<name>A0A0F9QSA7_9ZZZZ</name>
<dbReference type="SUPFAM" id="SSF56954">
    <property type="entry name" value="Outer membrane efflux proteins (OEP)"/>
    <property type="match status" value="1"/>
</dbReference>
<dbReference type="PANTHER" id="PTHR30203">
    <property type="entry name" value="OUTER MEMBRANE CATION EFFLUX PROTEIN"/>
    <property type="match status" value="1"/>
</dbReference>
<dbReference type="Pfam" id="PF02321">
    <property type="entry name" value="OEP"/>
    <property type="match status" value="1"/>
</dbReference>
<dbReference type="GO" id="GO:0015562">
    <property type="term" value="F:efflux transmembrane transporter activity"/>
    <property type="evidence" value="ECO:0007669"/>
    <property type="project" value="InterPro"/>
</dbReference>
<accession>A0A0F9QSA7</accession>
<dbReference type="AlphaFoldDB" id="A0A0F9QSA7"/>
<reference evidence="2" key="1">
    <citation type="journal article" date="2015" name="Nature">
        <title>Complex archaea that bridge the gap between prokaryotes and eukaryotes.</title>
        <authorList>
            <person name="Spang A."/>
            <person name="Saw J.H."/>
            <person name="Jorgensen S.L."/>
            <person name="Zaremba-Niedzwiedzka K."/>
            <person name="Martijn J."/>
            <person name="Lind A.E."/>
            <person name="van Eijk R."/>
            <person name="Schleper C."/>
            <person name="Guy L."/>
            <person name="Ettema T.J."/>
        </authorList>
    </citation>
    <scope>NUCLEOTIDE SEQUENCE</scope>
</reference>
<dbReference type="InterPro" id="IPR003423">
    <property type="entry name" value="OMP_efflux"/>
</dbReference>
<feature type="coiled-coil region" evidence="1">
    <location>
        <begin position="136"/>
        <end position="198"/>
    </location>
</feature>
<dbReference type="Gene3D" id="1.20.1600.10">
    <property type="entry name" value="Outer membrane efflux proteins (OEP)"/>
    <property type="match status" value="1"/>
</dbReference>
<keyword evidence="1" id="KW-0175">Coiled coil</keyword>
<sequence length="406" mass="44709">MKASKHSPRALLCSVLLSIPLFGQAETVNWTNWLTGQISKHPDVMAATEQAAARDADAEASEQPLYNPELSVGADRTGSENNFEAGLSQTIDWSDQQGALKDKAKLIRLSAEADLNEAVLAQTSESLFALVEWRAATRAEEIAESQQHRLDALLEQVEQRQQAGDLGSTDAELLFLSLSQQLSELAQAKAAVDQAQARVRELLPDWRPQDGGIPGHIWPALASRVDNDNLLDHPSIAAARARWQVLRSEAEVVSRRAAASPTVGLSGGRDEGENLVGLTFSIPLNVRNNYRAEIQAANRRSLEAKARFQALYRKQQYGLAGARAAWKRYDTQLSRWTELSQGRVQRSADLLEKQWQVGDLSTSEYLQALGQRAESLKTGIELEKQAQLGLIELLSQSGELITPFQQ</sequence>
<evidence type="ECO:0000256" key="1">
    <source>
        <dbReference type="SAM" id="Coils"/>
    </source>
</evidence>
<organism evidence="2">
    <name type="scientific">marine sediment metagenome</name>
    <dbReference type="NCBI Taxonomy" id="412755"/>
    <lineage>
        <taxon>unclassified sequences</taxon>
        <taxon>metagenomes</taxon>
        <taxon>ecological metagenomes</taxon>
    </lineage>
</organism>
<evidence type="ECO:0000313" key="2">
    <source>
        <dbReference type="EMBL" id="KKN08138.1"/>
    </source>
</evidence>